<feature type="compositionally biased region" description="Polar residues" evidence="1">
    <location>
        <begin position="24"/>
        <end position="41"/>
    </location>
</feature>
<dbReference type="Proteomes" id="UP001304895">
    <property type="component" value="Unassembled WGS sequence"/>
</dbReference>
<comment type="caution">
    <text evidence="2">The sequence shown here is derived from an EMBL/GenBank/DDBJ whole genome shotgun (WGS) entry which is preliminary data.</text>
</comment>
<name>A0AAN6ULA3_9PEZI</name>
<gene>
    <name evidence="2" type="ORF">BT67DRAFT_302421</name>
</gene>
<organism evidence="2 3">
    <name type="scientific">Trichocladium antarcticum</name>
    <dbReference type="NCBI Taxonomy" id="1450529"/>
    <lineage>
        <taxon>Eukaryota</taxon>
        <taxon>Fungi</taxon>
        <taxon>Dikarya</taxon>
        <taxon>Ascomycota</taxon>
        <taxon>Pezizomycotina</taxon>
        <taxon>Sordariomycetes</taxon>
        <taxon>Sordariomycetidae</taxon>
        <taxon>Sordariales</taxon>
        <taxon>Chaetomiaceae</taxon>
        <taxon>Trichocladium</taxon>
    </lineage>
</organism>
<dbReference type="AlphaFoldDB" id="A0AAN6ULA3"/>
<reference evidence="2" key="1">
    <citation type="journal article" date="2023" name="Mol. Phylogenet. Evol.">
        <title>Genome-scale phylogeny and comparative genomics of the fungal order Sordariales.</title>
        <authorList>
            <person name="Hensen N."/>
            <person name="Bonometti L."/>
            <person name="Westerberg I."/>
            <person name="Brannstrom I.O."/>
            <person name="Guillou S."/>
            <person name="Cros-Aarteil S."/>
            <person name="Calhoun S."/>
            <person name="Haridas S."/>
            <person name="Kuo A."/>
            <person name="Mondo S."/>
            <person name="Pangilinan J."/>
            <person name="Riley R."/>
            <person name="LaButti K."/>
            <person name="Andreopoulos B."/>
            <person name="Lipzen A."/>
            <person name="Chen C."/>
            <person name="Yan M."/>
            <person name="Daum C."/>
            <person name="Ng V."/>
            <person name="Clum A."/>
            <person name="Steindorff A."/>
            <person name="Ohm R.A."/>
            <person name="Martin F."/>
            <person name="Silar P."/>
            <person name="Natvig D.O."/>
            <person name="Lalanne C."/>
            <person name="Gautier V."/>
            <person name="Ament-Velasquez S.L."/>
            <person name="Kruys A."/>
            <person name="Hutchinson M.I."/>
            <person name="Powell A.J."/>
            <person name="Barry K."/>
            <person name="Miller A.N."/>
            <person name="Grigoriev I.V."/>
            <person name="Debuchy R."/>
            <person name="Gladieux P."/>
            <person name="Hiltunen Thoren M."/>
            <person name="Johannesson H."/>
        </authorList>
    </citation>
    <scope>NUCLEOTIDE SEQUENCE</scope>
    <source>
        <strain evidence="2">CBS 123565</strain>
    </source>
</reference>
<accession>A0AAN6ULA3</accession>
<evidence type="ECO:0000256" key="1">
    <source>
        <dbReference type="SAM" id="MobiDB-lite"/>
    </source>
</evidence>
<protein>
    <submittedName>
        <fullName evidence="2">Uncharacterized protein</fullName>
    </submittedName>
</protein>
<feature type="region of interest" description="Disordered" evidence="1">
    <location>
        <begin position="1"/>
        <end position="68"/>
    </location>
</feature>
<dbReference type="EMBL" id="MU853408">
    <property type="protein sequence ID" value="KAK4134700.1"/>
    <property type="molecule type" value="Genomic_DNA"/>
</dbReference>
<keyword evidence="3" id="KW-1185">Reference proteome</keyword>
<reference evidence="2" key="2">
    <citation type="submission" date="2023-05" db="EMBL/GenBank/DDBJ databases">
        <authorList>
            <consortium name="Lawrence Berkeley National Laboratory"/>
            <person name="Steindorff A."/>
            <person name="Hensen N."/>
            <person name="Bonometti L."/>
            <person name="Westerberg I."/>
            <person name="Brannstrom I.O."/>
            <person name="Guillou S."/>
            <person name="Cros-Aarteil S."/>
            <person name="Calhoun S."/>
            <person name="Haridas S."/>
            <person name="Kuo A."/>
            <person name="Mondo S."/>
            <person name="Pangilinan J."/>
            <person name="Riley R."/>
            <person name="Labutti K."/>
            <person name="Andreopoulos B."/>
            <person name="Lipzen A."/>
            <person name="Chen C."/>
            <person name="Yanf M."/>
            <person name="Daum C."/>
            <person name="Ng V."/>
            <person name="Clum A."/>
            <person name="Ohm R."/>
            <person name="Martin F."/>
            <person name="Silar P."/>
            <person name="Natvig D."/>
            <person name="Lalanne C."/>
            <person name="Gautier V."/>
            <person name="Ament-Velasquez S.L."/>
            <person name="Kruys A."/>
            <person name="Hutchinson M.I."/>
            <person name="Powell A.J."/>
            <person name="Barry K."/>
            <person name="Miller A.N."/>
            <person name="Grigoriev I.V."/>
            <person name="Debuchy R."/>
            <person name="Gladieux P."/>
            <person name="Thoren M.H."/>
            <person name="Johannesson H."/>
        </authorList>
    </citation>
    <scope>NUCLEOTIDE SEQUENCE</scope>
    <source>
        <strain evidence="2">CBS 123565</strain>
    </source>
</reference>
<feature type="compositionally biased region" description="Polar residues" evidence="1">
    <location>
        <begin position="1"/>
        <end position="12"/>
    </location>
</feature>
<proteinExistence type="predicted"/>
<evidence type="ECO:0000313" key="3">
    <source>
        <dbReference type="Proteomes" id="UP001304895"/>
    </source>
</evidence>
<sequence length="155" mass="17111">MMPSSTAGSHTDPSLIFGRPAWTASRSNPTSGTWTSATRPSISLGLRPRSSPQHATRKNRPARRDIDGCKVLSTHTLRSMRLPAKPARGRRAPVPIGIYPAAGLHPSDVKPIMKILANALSLSCKPRRGGRVRLGNLEDVRILRMHMSLRRRRVR</sequence>
<evidence type="ECO:0000313" key="2">
    <source>
        <dbReference type="EMBL" id="KAK4134700.1"/>
    </source>
</evidence>